<evidence type="ECO:0000313" key="1">
    <source>
        <dbReference type="EMBL" id="GEU81507.1"/>
    </source>
</evidence>
<organism evidence="1">
    <name type="scientific">Tanacetum cinerariifolium</name>
    <name type="common">Dalmatian daisy</name>
    <name type="synonym">Chrysanthemum cinerariifolium</name>
    <dbReference type="NCBI Taxonomy" id="118510"/>
    <lineage>
        <taxon>Eukaryota</taxon>
        <taxon>Viridiplantae</taxon>
        <taxon>Streptophyta</taxon>
        <taxon>Embryophyta</taxon>
        <taxon>Tracheophyta</taxon>
        <taxon>Spermatophyta</taxon>
        <taxon>Magnoliopsida</taxon>
        <taxon>eudicotyledons</taxon>
        <taxon>Gunneridae</taxon>
        <taxon>Pentapetalae</taxon>
        <taxon>asterids</taxon>
        <taxon>campanulids</taxon>
        <taxon>Asterales</taxon>
        <taxon>Asteraceae</taxon>
        <taxon>Asteroideae</taxon>
        <taxon>Anthemideae</taxon>
        <taxon>Anthemidinae</taxon>
        <taxon>Tanacetum</taxon>
    </lineage>
</organism>
<keyword evidence="1" id="KW-0548">Nucleotidyltransferase</keyword>
<sequence length="221" mass="25334">MEVFNLTLHKKISEDSNFKYHFGCKSLKITHLSFADDLLALSHGDVNSIKVIKKALDSFSEVSVMYPNLGKSTVFCGSMENSEIDEILQILPFKREKLHVRYLGVPLISKKIGVKDCKSLIDKVKAKVMDWKNHSLSYAGRVQRIASGFYRIKGISKEEKLKFHGRRNHMQFNIGNRRKASVWHDRWCLRPALDTIVSRKDVYAAGFTNEDIVADCILEDK</sequence>
<comment type="caution">
    <text evidence="1">The sequence shown here is derived from an EMBL/GenBank/DDBJ whole genome shotgun (WGS) entry which is preliminary data.</text>
</comment>
<name>A0A6L2N7V7_TANCI</name>
<dbReference type="GO" id="GO:0003964">
    <property type="term" value="F:RNA-directed DNA polymerase activity"/>
    <property type="evidence" value="ECO:0007669"/>
    <property type="project" value="UniProtKB-KW"/>
</dbReference>
<dbReference type="PANTHER" id="PTHR33116">
    <property type="entry name" value="REVERSE TRANSCRIPTASE ZINC-BINDING DOMAIN-CONTAINING PROTEIN-RELATED-RELATED"/>
    <property type="match status" value="1"/>
</dbReference>
<protein>
    <submittedName>
        <fullName evidence="1">RNA-directed DNA polymerase, eukaryota, reverse transcriptase zinc-binding domain protein</fullName>
    </submittedName>
</protein>
<reference evidence="1" key="1">
    <citation type="journal article" date="2019" name="Sci. Rep.">
        <title>Draft genome of Tanacetum cinerariifolium, the natural source of mosquito coil.</title>
        <authorList>
            <person name="Yamashiro T."/>
            <person name="Shiraishi A."/>
            <person name="Satake H."/>
            <person name="Nakayama K."/>
        </authorList>
    </citation>
    <scope>NUCLEOTIDE SEQUENCE</scope>
</reference>
<keyword evidence="1" id="KW-0695">RNA-directed DNA polymerase</keyword>
<proteinExistence type="predicted"/>
<dbReference type="PANTHER" id="PTHR33116:SF78">
    <property type="entry name" value="OS12G0587133 PROTEIN"/>
    <property type="match status" value="1"/>
</dbReference>
<gene>
    <name evidence="1" type="ORF">Tci_053485</name>
</gene>
<keyword evidence="1" id="KW-0808">Transferase</keyword>
<dbReference type="EMBL" id="BKCJ010008296">
    <property type="protein sequence ID" value="GEU81507.1"/>
    <property type="molecule type" value="Genomic_DNA"/>
</dbReference>
<accession>A0A6L2N7V7</accession>
<dbReference type="AlphaFoldDB" id="A0A6L2N7V7"/>